<evidence type="ECO:0000313" key="1">
    <source>
        <dbReference type="EMBL" id="KAL3749753.1"/>
    </source>
</evidence>
<evidence type="ECO:0000313" key="2">
    <source>
        <dbReference type="Proteomes" id="UP001634007"/>
    </source>
</evidence>
<protein>
    <submittedName>
        <fullName evidence="1">Uncharacterized protein</fullName>
    </submittedName>
</protein>
<keyword evidence="2" id="KW-1185">Reference proteome</keyword>
<gene>
    <name evidence="1" type="ORF">ACJRO7_010817</name>
</gene>
<sequence>MLPLWQMMTRGFIGWELRNQSFKSEKKRQIQQNGVTRWCYLFGANLSSSKGSSRYSKTRTLDHAAYFGNYDTGGFVGWELPSAARQPWYTKRPYAFLETRQL</sequence>
<dbReference type="Proteomes" id="UP001634007">
    <property type="component" value="Unassembled WGS sequence"/>
</dbReference>
<organism evidence="1 2">
    <name type="scientific">Eucalyptus globulus</name>
    <name type="common">Tasmanian blue gum</name>
    <dbReference type="NCBI Taxonomy" id="34317"/>
    <lineage>
        <taxon>Eukaryota</taxon>
        <taxon>Viridiplantae</taxon>
        <taxon>Streptophyta</taxon>
        <taxon>Embryophyta</taxon>
        <taxon>Tracheophyta</taxon>
        <taxon>Spermatophyta</taxon>
        <taxon>Magnoliopsida</taxon>
        <taxon>eudicotyledons</taxon>
        <taxon>Gunneridae</taxon>
        <taxon>Pentapetalae</taxon>
        <taxon>rosids</taxon>
        <taxon>malvids</taxon>
        <taxon>Myrtales</taxon>
        <taxon>Myrtaceae</taxon>
        <taxon>Myrtoideae</taxon>
        <taxon>Eucalypteae</taxon>
        <taxon>Eucalyptus</taxon>
    </lineage>
</organism>
<name>A0ABD3LGK8_EUCGL</name>
<accession>A0ABD3LGK8</accession>
<proteinExistence type="predicted"/>
<dbReference type="EMBL" id="JBJKBG010000002">
    <property type="protein sequence ID" value="KAL3749753.1"/>
    <property type="molecule type" value="Genomic_DNA"/>
</dbReference>
<comment type="caution">
    <text evidence="1">The sequence shown here is derived from an EMBL/GenBank/DDBJ whole genome shotgun (WGS) entry which is preliminary data.</text>
</comment>
<reference evidence="1 2" key="1">
    <citation type="submission" date="2024-11" db="EMBL/GenBank/DDBJ databases">
        <title>Chromosome-level genome assembly of Eucalyptus globulus Labill. provides insights into its genome evolution.</title>
        <authorList>
            <person name="Li X."/>
        </authorList>
    </citation>
    <scope>NUCLEOTIDE SEQUENCE [LARGE SCALE GENOMIC DNA]</scope>
    <source>
        <strain evidence="1">CL2024</strain>
        <tissue evidence="1">Fresh tender leaves</tissue>
    </source>
</reference>
<dbReference type="AlphaFoldDB" id="A0ABD3LGK8"/>